<proteinExistence type="predicted"/>
<protein>
    <recommendedName>
        <fullName evidence="3">CDP-glycerol--glycerophosphate glycerophosphotransferase</fullName>
    </recommendedName>
</protein>
<dbReference type="Pfam" id="PF04464">
    <property type="entry name" value="Glyphos_transf"/>
    <property type="match status" value="1"/>
</dbReference>
<name>A0ABV2SP01_9GAMM</name>
<evidence type="ECO:0000313" key="2">
    <source>
        <dbReference type="Proteomes" id="UP001549366"/>
    </source>
</evidence>
<dbReference type="InterPro" id="IPR043148">
    <property type="entry name" value="TagF_C"/>
</dbReference>
<dbReference type="RefSeq" id="WP_354009036.1">
    <property type="nucleotide sequence ID" value="NZ_JBEWTA010000001.1"/>
</dbReference>
<organism evidence="1 2">
    <name type="scientific">Endozoicomonas lisbonensis</name>
    <dbReference type="NCBI Taxonomy" id="3120522"/>
    <lineage>
        <taxon>Bacteria</taxon>
        <taxon>Pseudomonadati</taxon>
        <taxon>Pseudomonadota</taxon>
        <taxon>Gammaproteobacteria</taxon>
        <taxon>Oceanospirillales</taxon>
        <taxon>Endozoicomonadaceae</taxon>
        <taxon>Endozoicomonas</taxon>
    </lineage>
</organism>
<accession>A0ABV2SP01</accession>
<reference evidence="1 2" key="1">
    <citation type="submission" date="2024-06" db="EMBL/GenBank/DDBJ databases">
        <title>Genomic Encyclopedia of Type Strains, Phase V (KMG-V): Genome sequencing to study the core and pangenomes of soil and plant-associated prokaryotes.</title>
        <authorList>
            <person name="Whitman W."/>
        </authorList>
    </citation>
    <scope>NUCLEOTIDE SEQUENCE [LARGE SCALE GENOMIC DNA]</scope>
    <source>
        <strain evidence="1 2">NE40</strain>
    </source>
</reference>
<comment type="caution">
    <text evidence="1">The sequence shown here is derived from an EMBL/GenBank/DDBJ whole genome shotgun (WGS) entry which is preliminary data.</text>
</comment>
<evidence type="ECO:0008006" key="3">
    <source>
        <dbReference type="Google" id="ProtNLM"/>
    </source>
</evidence>
<dbReference type="EMBL" id="JBEWTB010000002">
    <property type="protein sequence ID" value="MET4759001.1"/>
    <property type="molecule type" value="Genomic_DNA"/>
</dbReference>
<sequence>MGNVKRVLRAIIDLIQITNVPKAQKNICFYSEGESYWPHLKGLVSAVLEYCPFDICYISSSVSDPGLKLKHKKFKSFYIGDHFIRDYFFQNIECEVMIMTMPDLHKYQVKRSRYSVHYVYVQHSLVSLHMVYRNGAFDHYDTICCAGEHHVKEIRSLEKTYNLTEKRILKHGYSRFDELRSRFKLNSHEGLSQSSQKSILVAPSWGAEAIVESGIGYEIISNLIGSGYRTIFRPHPQTIKLSHESIKVILDEFSNHPYFTFDSGVGDDSLYYSDIMISDWSGVALEYALALNKPVLFCDIKRKINNENYIDIDIEPLEVKIREKIGIIWDPSDCFFSALKNCEEFSIQNREGLISNILFNPSSSNCIFAKHLTKMVTNESI</sequence>
<dbReference type="Gene3D" id="3.40.50.12580">
    <property type="match status" value="1"/>
</dbReference>
<gene>
    <name evidence="1" type="ORF">V5J35_004193</name>
</gene>
<evidence type="ECO:0000313" key="1">
    <source>
        <dbReference type="EMBL" id="MET4759001.1"/>
    </source>
</evidence>
<keyword evidence="2" id="KW-1185">Reference proteome</keyword>
<dbReference type="Proteomes" id="UP001549366">
    <property type="component" value="Unassembled WGS sequence"/>
</dbReference>
<dbReference type="InterPro" id="IPR007554">
    <property type="entry name" value="Glycerophosphate_synth"/>
</dbReference>